<dbReference type="AlphaFoldDB" id="A0A9P5BVS6"/>
<dbReference type="PANTHER" id="PTHR10622">
    <property type="entry name" value="HET DOMAIN-CONTAINING PROTEIN"/>
    <property type="match status" value="1"/>
</dbReference>
<sequence>MQLLQSDQSGGFCLTEDLTDDELSSHPYAILSHTWGKDDEEVNFVELQSGSGHTKVGYKKLRFCGEQVEKDGLRYFWVDTCCIDKSSSAELSKAITSMFRWYGGAVRCYVYLRDVAARASASTDESSRPWEPAFRSSRWFRRGWTLQELLAPRSVEFFDLHGTRLGDKKSLEQLLHEVTQIPLPALRNAPLDEFGVDERMSWAKDRKTKHGEDQAYCLLGLFGVSMLPNYGEGMDRAFTRLQKEIQGEDFIARLPYATDAPFNSSTSQHGEACLPNTRVDLLNTIHGWADGDGEQHIFWLSGLAGTGKTTVARSVALLSRTKQQLGASFFFSKGGGDAGRAGKFVTSIAVQLARSVPGVHRHISNAVIQRPEIASQSLRDQWQYLVLKPLSKLEKPATFVLVVDALDECEGSTDAQLVVQLLAMSGSLKRVQLRVFLTSRPEVHIQYGLDQVPDAKRRGFVLHQVSPPTINHDIRLFLKHELDRIGRQHYQEPGWLGAEVIENLVRRASGLFIWAATACRFISEGPFAEDRLDMLADGSDCDSAAGPERHLDQLYLTVMQKSVPSSCTPRELAKYHSLMRQILGSIAALSSPLSTLSLSKLIHIPEQRLKQMLKSLHAILDIPKGQDQTLRLHHPSFRDFLFSKDRCADEKFYVDEKQAHATLASNCIKLMLSRLKQDMCGMKAPSTLAANMEKNRLAQCIRSEVQYACVNWIQHVAKAGMQLCDGDQMHVFLKKHFLHWLEALGWLGKLSEGIHAISLLESVVSVSVF</sequence>
<dbReference type="Pfam" id="PF06985">
    <property type="entry name" value="HET"/>
    <property type="match status" value="1"/>
</dbReference>
<dbReference type="PANTHER" id="PTHR10622:SF13">
    <property type="entry name" value="NACHT DOMAIN-CONTAINING PROTEIN"/>
    <property type="match status" value="1"/>
</dbReference>
<dbReference type="Proteomes" id="UP000758155">
    <property type="component" value="Unassembled WGS sequence"/>
</dbReference>
<evidence type="ECO:0000259" key="4">
    <source>
        <dbReference type="Pfam" id="PF25521"/>
    </source>
</evidence>
<protein>
    <recommendedName>
        <fullName evidence="7">HET-domain-containing protein</fullName>
    </recommendedName>
</protein>
<dbReference type="SUPFAM" id="SSF52540">
    <property type="entry name" value="P-loop containing nucleoside triphosphate hydrolases"/>
    <property type="match status" value="1"/>
</dbReference>
<dbReference type="OrthoDB" id="674604at2759"/>
<keyword evidence="6" id="KW-1185">Reference proteome</keyword>
<feature type="domain" description="TANC1/2-like winged helix" evidence="4">
    <location>
        <begin position="603"/>
        <end position="716"/>
    </location>
</feature>
<dbReference type="InterPro" id="IPR010730">
    <property type="entry name" value="HET"/>
</dbReference>
<evidence type="ECO:0008006" key="7">
    <source>
        <dbReference type="Google" id="ProtNLM"/>
    </source>
</evidence>
<feature type="domain" description="Nephrocystin 3-like N-terminal" evidence="3">
    <location>
        <begin position="285"/>
        <end position="440"/>
    </location>
</feature>
<comment type="caution">
    <text evidence="5">The sequence shown here is derived from an EMBL/GenBank/DDBJ whole genome shotgun (WGS) entry which is preliminary data.</text>
</comment>
<name>A0A9P5BVS6_9PLEO</name>
<evidence type="ECO:0000313" key="5">
    <source>
        <dbReference type="EMBL" id="KAF3031935.1"/>
    </source>
</evidence>
<organism evidence="5 6">
    <name type="scientific">Didymella heteroderae</name>
    <dbReference type="NCBI Taxonomy" id="1769908"/>
    <lineage>
        <taxon>Eukaryota</taxon>
        <taxon>Fungi</taxon>
        <taxon>Dikarya</taxon>
        <taxon>Ascomycota</taxon>
        <taxon>Pezizomycotina</taxon>
        <taxon>Dothideomycetes</taxon>
        <taxon>Pleosporomycetidae</taxon>
        <taxon>Pleosporales</taxon>
        <taxon>Pleosporineae</taxon>
        <taxon>Didymellaceae</taxon>
        <taxon>Didymella</taxon>
    </lineage>
</organism>
<evidence type="ECO:0000259" key="2">
    <source>
        <dbReference type="Pfam" id="PF06985"/>
    </source>
</evidence>
<accession>A0A9P5BVS6</accession>
<gene>
    <name evidence="5" type="ORF">E8E12_000249</name>
</gene>
<dbReference type="EMBL" id="SWKV01000117">
    <property type="protein sequence ID" value="KAF3031935.1"/>
    <property type="molecule type" value="Genomic_DNA"/>
</dbReference>
<feature type="domain" description="Heterokaryon incompatibility" evidence="2">
    <location>
        <begin position="28"/>
        <end position="119"/>
    </location>
</feature>
<evidence type="ECO:0000259" key="3">
    <source>
        <dbReference type="Pfam" id="PF24883"/>
    </source>
</evidence>
<reference evidence="5" key="1">
    <citation type="submission" date="2019-04" db="EMBL/GenBank/DDBJ databases">
        <title>Sequencing of skin fungus with MAO and IRED activity.</title>
        <authorList>
            <person name="Marsaioli A.J."/>
            <person name="Bonatto J.M.C."/>
            <person name="Reis Junior O."/>
        </authorList>
    </citation>
    <scope>NUCLEOTIDE SEQUENCE</scope>
    <source>
        <strain evidence="5">28M1</strain>
    </source>
</reference>
<dbReference type="InterPro" id="IPR058056">
    <property type="entry name" value="WH_TANC1/2"/>
</dbReference>
<dbReference type="Pfam" id="PF24883">
    <property type="entry name" value="NPHP3_N"/>
    <property type="match status" value="1"/>
</dbReference>
<dbReference type="InterPro" id="IPR056884">
    <property type="entry name" value="NPHP3-like_N"/>
</dbReference>
<proteinExistence type="predicted"/>
<dbReference type="Gene3D" id="3.40.50.300">
    <property type="entry name" value="P-loop containing nucleotide triphosphate hydrolases"/>
    <property type="match status" value="1"/>
</dbReference>
<dbReference type="Pfam" id="PF25521">
    <property type="entry name" value="WHD_TANC1"/>
    <property type="match status" value="1"/>
</dbReference>
<keyword evidence="1" id="KW-0677">Repeat</keyword>
<evidence type="ECO:0000313" key="6">
    <source>
        <dbReference type="Proteomes" id="UP000758155"/>
    </source>
</evidence>
<dbReference type="InterPro" id="IPR027417">
    <property type="entry name" value="P-loop_NTPase"/>
</dbReference>
<evidence type="ECO:0000256" key="1">
    <source>
        <dbReference type="ARBA" id="ARBA00022737"/>
    </source>
</evidence>